<name>B4DPD9_HUMAN</name>
<sequence>MLTPVVLDCMVSAGPSKLLLPRLTLESRERVLPCCQAGLELLDSSDLPASASQSAGIIGPRRGGGMPEKLQTLRPRSLSGAEVAHCQPQVKCQGGDGAGSTRRRGQAPPEGGARPQGKVEMSLWHPQEVYQICPRASDPLDLSGLHSSGSHCFFLEGGRKCSHQSLPTGHLGGFS</sequence>
<dbReference type="EMBL" id="AK298293">
    <property type="protein sequence ID" value="BAG60551.1"/>
    <property type="molecule type" value="mRNA"/>
</dbReference>
<organism evidence="2">
    <name type="scientific">Homo sapiens</name>
    <name type="common">Human</name>
    <dbReference type="NCBI Taxonomy" id="9606"/>
    <lineage>
        <taxon>Eukaryota</taxon>
        <taxon>Metazoa</taxon>
        <taxon>Chordata</taxon>
        <taxon>Craniata</taxon>
        <taxon>Vertebrata</taxon>
        <taxon>Euteleostomi</taxon>
        <taxon>Mammalia</taxon>
        <taxon>Eutheria</taxon>
        <taxon>Euarchontoglires</taxon>
        <taxon>Primates</taxon>
        <taxon>Haplorrhini</taxon>
        <taxon>Catarrhini</taxon>
        <taxon>Hominidae</taxon>
        <taxon>Homo</taxon>
    </lineage>
</organism>
<protein>
    <submittedName>
        <fullName evidence="2">cDNA FLJ57415</fullName>
    </submittedName>
</protein>
<dbReference type="AlphaFoldDB" id="B4DPD9"/>
<proteinExistence type="evidence at transcript level"/>
<accession>B4DPD9</accession>
<dbReference type="PRINTS" id="PR02045">
    <property type="entry name" value="F138DOMAIN"/>
</dbReference>
<reference evidence="2" key="1">
    <citation type="submission" date="2007-10" db="EMBL/GenBank/DDBJ databases">
        <title>NEDO human cDNA sequencing project focused on splicing variants.</title>
        <authorList>
            <person name="Wakamatsu A."/>
            <person name="Yamamoto J."/>
            <person name="Kimura K."/>
            <person name="Ishii S."/>
            <person name="Watanabe K."/>
            <person name="Sugiyama A."/>
            <person name="Murakawa K."/>
            <person name="Kaida T."/>
            <person name="Tsuchiya K."/>
            <person name="Fukuzumi Y."/>
            <person name="Kumagai A."/>
            <person name="Oishi Y."/>
            <person name="Yamamoto S."/>
            <person name="Ono Y."/>
            <person name="Komori Y."/>
            <person name="Yamazaki M."/>
            <person name="Kisu Y."/>
            <person name="Nishikawa T."/>
            <person name="Sugano S."/>
            <person name="Nomura N."/>
            <person name="Isogai T."/>
        </authorList>
    </citation>
    <scope>NUCLEOTIDE SEQUENCE</scope>
    <source>
        <tissue evidence="2">Kidney</tissue>
    </source>
</reference>
<evidence type="ECO:0000256" key="1">
    <source>
        <dbReference type="SAM" id="MobiDB-lite"/>
    </source>
</evidence>
<feature type="region of interest" description="Disordered" evidence="1">
    <location>
        <begin position="90"/>
        <end position="117"/>
    </location>
</feature>
<evidence type="ECO:0000313" key="2">
    <source>
        <dbReference type="EMBL" id="BAG60551.1"/>
    </source>
</evidence>